<dbReference type="InterPro" id="IPR053288">
    <property type="entry name" value="TGD_Bridge_Protein"/>
</dbReference>
<keyword evidence="3" id="KW-1185">Reference proteome</keyword>
<dbReference type="AlphaFoldDB" id="A0A176WQQ7"/>
<name>A0A176WQQ7_MARPO</name>
<keyword evidence="1" id="KW-0812">Transmembrane</keyword>
<feature type="transmembrane region" description="Helical" evidence="1">
    <location>
        <begin position="12"/>
        <end position="33"/>
    </location>
</feature>
<dbReference type="Proteomes" id="UP000077202">
    <property type="component" value="Unassembled WGS sequence"/>
</dbReference>
<keyword evidence="1" id="KW-0472">Membrane</keyword>
<evidence type="ECO:0000313" key="3">
    <source>
        <dbReference type="Proteomes" id="UP000077202"/>
    </source>
</evidence>
<proteinExistence type="predicted"/>
<accession>A0A176WQQ7</accession>
<reference evidence="2" key="1">
    <citation type="submission" date="2016-03" db="EMBL/GenBank/DDBJ databases">
        <title>Mechanisms controlling the formation of the plant cell surface in tip-growing cells are functionally conserved among land plants.</title>
        <authorList>
            <person name="Honkanen S."/>
            <person name="Jones V.A."/>
            <person name="Morieri G."/>
            <person name="Champion C."/>
            <person name="Hetherington A.J."/>
            <person name="Kelly S."/>
            <person name="Saint-Marcoux D."/>
            <person name="Proust H."/>
            <person name="Prescott H."/>
            <person name="Dolan L."/>
        </authorList>
    </citation>
    <scope>NUCLEOTIDE SEQUENCE [LARGE SCALE GENOMIC DNA]</scope>
    <source>
        <tissue evidence="2">Whole gametophyte</tissue>
    </source>
</reference>
<dbReference type="PANTHER" id="PTHR34201:SF11">
    <property type="entry name" value="GLYCINE-RICH PROTEIN"/>
    <property type="match status" value="1"/>
</dbReference>
<evidence type="ECO:0000313" key="2">
    <source>
        <dbReference type="EMBL" id="OAE35450.1"/>
    </source>
</evidence>
<dbReference type="PANTHER" id="PTHR34201">
    <property type="entry name" value="GLYCINE-RICH PROTEIN"/>
    <property type="match status" value="1"/>
</dbReference>
<protein>
    <submittedName>
        <fullName evidence="2">Uncharacterized protein</fullName>
    </submittedName>
</protein>
<comment type="caution">
    <text evidence="2">The sequence shown here is derived from an EMBL/GenBank/DDBJ whole genome shotgun (WGS) entry which is preliminary data.</text>
</comment>
<keyword evidence="1" id="KW-1133">Transmembrane helix</keyword>
<dbReference type="EMBL" id="LVLJ01000172">
    <property type="protein sequence ID" value="OAE35450.1"/>
    <property type="molecule type" value="Genomic_DNA"/>
</dbReference>
<organism evidence="2 3">
    <name type="scientific">Marchantia polymorpha subsp. ruderalis</name>
    <dbReference type="NCBI Taxonomy" id="1480154"/>
    <lineage>
        <taxon>Eukaryota</taxon>
        <taxon>Viridiplantae</taxon>
        <taxon>Streptophyta</taxon>
        <taxon>Embryophyta</taxon>
        <taxon>Marchantiophyta</taxon>
        <taxon>Marchantiopsida</taxon>
        <taxon>Marchantiidae</taxon>
        <taxon>Marchantiales</taxon>
        <taxon>Marchantiaceae</taxon>
        <taxon>Marchantia</taxon>
    </lineage>
</organism>
<evidence type="ECO:0000256" key="1">
    <source>
        <dbReference type="SAM" id="Phobius"/>
    </source>
</evidence>
<gene>
    <name evidence="2" type="ORF">AXG93_2587s1650</name>
</gene>
<sequence length="202" mass="21479">MATGGTSKLICVAGHAAGWFVLWVAAMSLHCFCRLRLRLSERLNDVREALFLSIGVGRGFDDSPADRSAWRVRLLPEIIALQATSEERGGLSAVAGYWDEKKRKKSSPKFGLFKDEKQSKIVWPNFGPGGAIGIGCGAGVGIGITGGAGVGAVPWNALRIVLGVGFGCGVGLGYGYGQGYGVLWDRRPKKNSAQSKRVVIEI</sequence>